<dbReference type="AlphaFoldDB" id="A0A6A4PIM8"/>
<keyword evidence="4" id="KW-1185">Reference proteome</keyword>
<dbReference type="OrthoDB" id="10255964at2759"/>
<feature type="domain" description="SH3" evidence="2">
    <location>
        <begin position="3"/>
        <end position="53"/>
    </location>
</feature>
<dbReference type="InterPro" id="IPR036028">
    <property type="entry name" value="SH3-like_dom_sf"/>
</dbReference>
<dbReference type="EMBL" id="WOCE01000013">
    <property type="protein sequence ID" value="KAE9601214.1"/>
    <property type="molecule type" value="Genomic_DNA"/>
</dbReference>
<dbReference type="SMART" id="SM00326">
    <property type="entry name" value="SH3"/>
    <property type="match status" value="1"/>
</dbReference>
<reference evidence="4" key="1">
    <citation type="journal article" date="2020" name="Nat. Commun.">
        <title>Genome sequence of the cluster root forming white lupin.</title>
        <authorList>
            <person name="Hufnagel B."/>
            <person name="Marques A."/>
            <person name="Soriano A."/>
            <person name="Marques L."/>
            <person name="Divol F."/>
            <person name="Doumas P."/>
            <person name="Sallet E."/>
            <person name="Mancinotti D."/>
            <person name="Carrere S."/>
            <person name="Marande W."/>
            <person name="Arribat S."/>
            <person name="Keller J."/>
            <person name="Huneau C."/>
            <person name="Blein T."/>
            <person name="Aime D."/>
            <person name="Laguerre M."/>
            <person name="Taylor J."/>
            <person name="Schubert V."/>
            <person name="Nelson M."/>
            <person name="Geu-Flores F."/>
            <person name="Crespi M."/>
            <person name="Gallardo-Guerrero K."/>
            <person name="Delaux P.-M."/>
            <person name="Salse J."/>
            <person name="Berges H."/>
            <person name="Guyot R."/>
            <person name="Gouzy J."/>
            <person name="Peret B."/>
        </authorList>
    </citation>
    <scope>NUCLEOTIDE SEQUENCE [LARGE SCALE GENOMIC DNA]</scope>
    <source>
        <strain evidence="4">cv. Amiga</strain>
    </source>
</reference>
<protein>
    <submittedName>
        <fullName evidence="3">Putative SH3 domain-containing protein</fullName>
    </submittedName>
</protein>
<comment type="caution">
    <text evidence="3">The sequence shown here is derived from an EMBL/GenBank/DDBJ whole genome shotgun (WGS) entry which is preliminary data.</text>
</comment>
<evidence type="ECO:0000259" key="2">
    <source>
        <dbReference type="SMART" id="SM00326"/>
    </source>
</evidence>
<evidence type="ECO:0000313" key="4">
    <source>
        <dbReference type="Proteomes" id="UP000447434"/>
    </source>
</evidence>
<dbReference type="Proteomes" id="UP000447434">
    <property type="component" value="Chromosome 13"/>
</dbReference>
<evidence type="ECO:0000313" key="3">
    <source>
        <dbReference type="EMBL" id="KAE9601214.1"/>
    </source>
</evidence>
<sequence>MYFLAEAMHPYSAESEKELSFSKGDYCCTKGVSEGECNGKSGWFPFAYVEKRQRIPTTNMAGVVY</sequence>
<keyword evidence="1" id="KW-0728">SH3 domain</keyword>
<dbReference type="Pfam" id="PF00018">
    <property type="entry name" value="SH3_1"/>
    <property type="match status" value="1"/>
</dbReference>
<dbReference type="InterPro" id="IPR001452">
    <property type="entry name" value="SH3_domain"/>
</dbReference>
<name>A0A6A4PIM8_LUPAL</name>
<dbReference type="Gene3D" id="2.30.30.40">
    <property type="entry name" value="SH3 Domains"/>
    <property type="match status" value="1"/>
</dbReference>
<dbReference type="SUPFAM" id="SSF50044">
    <property type="entry name" value="SH3-domain"/>
    <property type="match status" value="1"/>
</dbReference>
<proteinExistence type="predicted"/>
<evidence type="ECO:0000256" key="1">
    <source>
        <dbReference type="ARBA" id="ARBA00022443"/>
    </source>
</evidence>
<organism evidence="3 4">
    <name type="scientific">Lupinus albus</name>
    <name type="common">White lupine</name>
    <name type="synonym">Lupinus termis</name>
    <dbReference type="NCBI Taxonomy" id="3870"/>
    <lineage>
        <taxon>Eukaryota</taxon>
        <taxon>Viridiplantae</taxon>
        <taxon>Streptophyta</taxon>
        <taxon>Embryophyta</taxon>
        <taxon>Tracheophyta</taxon>
        <taxon>Spermatophyta</taxon>
        <taxon>Magnoliopsida</taxon>
        <taxon>eudicotyledons</taxon>
        <taxon>Gunneridae</taxon>
        <taxon>Pentapetalae</taxon>
        <taxon>rosids</taxon>
        <taxon>fabids</taxon>
        <taxon>Fabales</taxon>
        <taxon>Fabaceae</taxon>
        <taxon>Papilionoideae</taxon>
        <taxon>50 kb inversion clade</taxon>
        <taxon>genistoids sensu lato</taxon>
        <taxon>core genistoids</taxon>
        <taxon>Genisteae</taxon>
        <taxon>Lupinus</taxon>
    </lineage>
</organism>
<gene>
    <name evidence="3" type="ORF">Lalb_Chr13g0295431</name>
</gene>
<accession>A0A6A4PIM8</accession>